<gene>
    <name evidence="2" type="ORF">H6F41_12020</name>
</gene>
<accession>A0ABR7ZZZ6</accession>
<evidence type="ECO:0000313" key="3">
    <source>
        <dbReference type="Proteomes" id="UP000642094"/>
    </source>
</evidence>
<sequence length="146" mass="16469">MNFQSKAQQECYDKVAEWLPAICDRITSDSVNPNFSLQFDSINVLVEVKTFRESESIIYIWAGIATEVEVSSDLLRYLLHQNDNFCFGGFSMVEDGDIRFHVTLLGASCQQNEFKLALAEVLDSAGHYDDLIVQRWGGHRSIGALV</sequence>
<reference evidence="2 3" key="1">
    <citation type="journal article" date="2020" name="ISME J.">
        <title>Comparative genomics reveals insights into cyanobacterial evolution and habitat adaptation.</title>
        <authorList>
            <person name="Chen M.Y."/>
            <person name="Teng W.K."/>
            <person name="Zhao L."/>
            <person name="Hu C.X."/>
            <person name="Zhou Y.K."/>
            <person name="Han B.P."/>
            <person name="Song L.R."/>
            <person name="Shu W.S."/>
        </authorList>
    </citation>
    <scope>NUCLEOTIDE SEQUENCE [LARGE SCALE GENOMIC DNA]</scope>
    <source>
        <strain evidence="2 3">FACHB-723</strain>
    </source>
</reference>
<dbReference type="Pfam" id="PF22551">
    <property type="entry name" value="TY-Chap1"/>
    <property type="match status" value="1"/>
</dbReference>
<evidence type="ECO:0000313" key="2">
    <source>
        <dbReference type="EMBL" id="MBD2188866.1"/>
    </source>
</evidence>
<dbReference type="RefSeq" id="WP_190403706.1">
    <property type="nucleotide sequence ID" value="NZ_JACJQB010000023.1"/>
</dbReference>
<organism evidence="2 3">
    <name type="scientific">Pseudanabaena mucicola FACHB-723</name>
    <dbReference type="NCBI Taxonomy" id="2692860"/>
    <lineage>
        <taxon>Bacteria</taxon>
        <taxon>Bacillati</taxon>
        <taxon>Cyanobacteriota</taxon>
        <taxon>Cyanophyceae</taxon>
        <taxon>Pseudanabaenales</taxon>
        <taxon>Pseudanabaenaceae</taxon>
        <taxon>Pseudanabaena</taxon>
    </lineage>
</organism>
<proteinExistence type="predicted"/>
<comment type="caution">
    <text evidence="2">The sequence shown here is derived from an EMBL/GenBank/DDBJ whole genome shotgun (WGS) entry which is preliminary data.</text>
</comment>
<keyword evidence="3" id="KW-1185">Reference proteome</keyword>
<feature type="domain" description="TY-Chap central" evidence="1">
    <location>
        <begin position="35"/>
        <end position="141"/>
    </location>
</feature>
<dbReference type="EMBL" id="JACJQB010000023">
    <property type="protein sequence ID" value="MBD2188866.1"/>
    <property type="molecule type" value="Genomic_DNA"/>
</dbReference>
<dbReference type="SUPFAM" id="SSF69635">
    <property type="entry name" value="Type III secretory system chaperone-like"/>
    <property type="match status" value="1"/>
</dbReference>
<dbReference type="Proteomes" id="UP000642094">
    <property type="component" value="Unassembled WGS sequence"/>
</dbReference>
<dbReference type="Gene3D" id="3.30.1460.10">
    <property type="match status" value="1"/>
</dbReference>
<protein>
    <submittedName>
        <fullName evidence="2">YbjN domain-containing protein</fullName>
    </submittedName>
</protein>
<dbReference type="InterPro" id="IPR054343">
    <property type="entry name" value="TY-Chap_M"/>
</dbReference>
<name>A0ABR7ZZZ6_9CYAN</name>
<evidence type="ECO:0000259" key="1">
    <source>
        <dbReference type="Pfam" id="PF22551"/>
    </source>
</evidence>